<proteinExistence type="predicted"/>
<feature type="non-terminal residue" evidence="1">
    <location>
        <position position="1"/>
    </location>
</feature>
<sequence>FHSQILHLRFHTPPYSPSTPAGPSRYASNASTPCQPSTTLALLHPHLLKSLRSCSTLKICLQCHPQPPYAFCHPPTPLRRLPSLCSCSSLLPCLQHCLLSLCLCSALPQFLQGRLRCALPTCLQHCPHTSLIHNATYHPYSLAEPSR</sequence>
<dbReference type="AlphaFoldDB" id="A0A9Q3E334"/>
<reference evidence="1" key="1">
    <citation type="submission" date="2021-03" db="EMBL/GenBank/DDBJ databases">
        <title>Draft genome sequence of rust myrtle Austropuccinia psidii MF-1, a brazilian biotype.</title>
        <authorList>
            <person name="Quecine M.C."/>
            <person name="Pachon D.M.R."/>
            <person name="Bonatelli M.L."/>
            <person name="Correr F.H."/>
            <person name="Franceschini L.M."/>
            <person name="Leite T.F."/>
            <person name="Margarido G.R.A."/>
            <person name="Almeida C.A."/>
            <person name="Ferrarezi J.A."/>
            <person name="Labate C.A."/>
        </authorList>
    </citation>
    <scope>NUCLEOTIDE SEQUENCE</scope>
    <source>
        <strain evidence="1">MF-1</strain>
    </source>
</reference>
<dbReference type="EMBL" id="AVOT02024396">
    <property type="protein sequence ID" value="MBW0515026.1"/>
    <property type="molecule type" value="Genomic_DNA"/>
</dbReference>
<keyword evidence="2" id="KW-1185">Reference proteome</keyword>
<gene>
    <name evidence="1" type="ORF">O181_054741</name>
</gene>
<dbReference type="Proteomes" id="UP000765509">
    <property type="component" value="Unassembled WGS sequence"/>
</dbReference>
<comment type="caution">
    <text evidence="1">The sequence shown here is derived from an EMBL/GenBank/DDBJ whole genome shotgun (WGS) entry which is preliminary data.</text>
</comment>
<organism evidence="1 2">
    <name type="scientific">Austropuccinia psidii MF-1</name>
    <dbReference type="NCBI Taxonomy" id="1389203"/>
    <lineage>
        <taxon>Eukaryota</taxon>
        <taxon>Fungi</taxon>
        <taxon>Dikarya</taxon>
        <taxon>Basidiomycota</taxon>
        <taxon>Pucciniomycotina</taxon>
        <taxon>Pucciniomycetes</taxon>
        <taxon>Pucciniales</taxon>
        <taxon>Sphaerophragmiaceae</taxon>
        <taxon>Austropuccinia</taxon>
    </lineage>
</organism>
<name>A0A9Q3E334_9BASI</name>
<evidence type="ECO:0000313" key="1">
    <source>
        <dbReference type="EMBL" id="MBW0515026.1"/>
    </source>
</evidence>
<evidence type="ECO:0000313" key="2">
    <source>
        <dbReference type="Proteomes" id="UP000765509"/>
    </source>
</evidence>
<accession>A0A9Q3E334</accession>
<protein>
    <submittedName>
        <fullName evidence="1">Uncharacterized protein</fullName>
    </submittedName>
</protein>